<feature type="domain" description="NAD(P)-binding" evidence="4">
    <location>
        <begin position="8"/>
        <end position="79"/>
    </location>
</feature>
<keyword evidence="2" id="KW-0521">NADP</keyword>
<gene>
    <name evidence="5" type="ORF">DID88_008941</name>
</gene>
<dbReference type="PANTHER" id="PTHR47706">
    <property type="entry name" value="NMRA-LIKE FAMILY PROTEIN"/>
    <property type="match status" value="1"/>
</dbReference>
<keyword evidence="3" id="KW-0560">Oxidoreductase</keyword>
<evidence type="ECO:0000313" key="5">
    <source>
        <dbReference type="EMBL" id="RAL68239.1"/>
    </source>
</evidence>
<dbReference type="InterPro" id="IPR051609">
    <property type="entry name" value="NmrA/Isoflavone_reductase-like"/>
</dbReference>
<reference evidence="5 6" key="1">
    <citation type="submission" date="2018-06" db="EMBL/GenBank/DDBJ databases">
        <title>Genome Sequence of the Brown Rot Fungal Pathogen Monilinia fructigena.</title>
        <authorList>
            <person name="Landi L."/>
            <person name="De Miccolis Angelini R.M."/>
            <person name="Pollastro S."/>
            <person name="Abate D."/>
            <person name="Faretra F."/>
            <person name="Romanazzi G."/>
        </authorList>
    </citation>
    <scope>NUCLEOTIDE SEQUENCE [LARGE SCALE GENOMIC DNA]</scope>
    <source>
        <strain evidence="5 6">Mfrg269</strain>
    </source>
</reference>
<dbReference type="Pfam" id="PF13460">
    <property type="entry name" value="NAD_binding_10"/>
    <property type="match status" value="1"/>
</dbReference>
<dbReference type="EMBL" id="QKRW01000002">
    <property type="protein sequence ID" value="RAL68239.1"/>
    <property type="molecule type" value="Genomic_DNA"/>
</dbReference>
<evidence type="ECO:0000256" key="1">
    <source>
        <dbReference type="ARBA" id="ARBA00005725"/>
    </source>
</evidence>
<dbReference type="InterPro" id="IPR036291">
    <property type="entry name" value="NAD(P)-bd_dom_sf"/>
</dbReference>
<evidence type="ECO:0000313" key="6">
    <source>
        <dbReference type="Proteomes" id="UP000249056"/>
    </source>
</evidence>
<sequence>MGKVAVAGGTGGVGHAIVDALKEQSQHEFILLSRNDNPTFAADNNLNVVKIDYSDVSPIFRVLDEYKIHAVISALYIVSQEHDLKYTSFINGLFLDYLAIPVVPSRLAAGVNFFDISNRVAVAIGTGKVQLVLTCTRDVALFVVGSLSLEKQGPKSYIVEDRKSWHQVVEILENITGNFLTPFSPAPLESII</sequence>
<dbReference type="PANTHER" id="PTHR47706:SF4">
    <property type="entry name" value="NMRA-LIKE DOMAIN-CONTAINING PROTEIN"/>
    <property type="match status" value="1"/>
</dbReference>
<protein>
    <recommendedName>
        <fullName evidence="4">NAD(P)-binding domain-containing protein</fullName>
    </recommendedName>
</protein>
<dbReference type="GO" id="GO:0016491">
    <property type="term" value="F:oxidoreductase activity"/>
    <property type="evidence" value="ECO:0007669"/>
    <property type="project" value="UniProtKB-KW"/>
</dbReference>
<dbReference type="AlphaFoldDB" id="A0A395JBX2"/>
<accession>A0A395JBX2</accession>
<dbReference type="Proteomes" id="UP000249056">
    <property type="component" value="Unassembled WGS sequence"/>
</dbReference>
<comment type="caution">
    <text evidence="5">The sequence shown here is derived from an EMBL/GenBank/DDBJ whole genome shotgun (WGS) entry which is preliminary data.</text>
</comment>
<dbReference type="Gene3D" id="3.90.25.10">
    <property type="entry name" value="UDP-galactose 4-epimerase, domain 1"/>
    <property type="match status" value="1"/>
</dbReference>
<evidence type="ECO:0000256" key="3">
    <source>
        <dbReference type="ARBA" id="ARBA00023002"/>
    </source>
</evidence>
<dbReference type="SUPFAM" id="SSF51735">
    <property type="entry name" value="NAD(P)-binding Rossmann-fold domains"/>
    <property type="match status" value="1"/>
</dbReference>
<name>A0A395JBX2_9HELO</name>
<comment type="similarity">
    <text evidence="1">Belongs to the NmrA-type oxidoreductase family. Isoflavone reductase subfamily.</text>
</comment>
<evidence type="ECO:0000256" key="2">
    <source>
        <dbReference type="ARBA" id="ARBA00022857"/>
    </source>
</evidence>
<proteinExistence type="inferred from homology"/>
<evidence type="ECO:0000259" key="4">
    <source>
        <dbReference type="Pfam" id="PF13460"/>
    </source>
</evidence>
<dbReference type="Gene3D" id="3.40.50.720">
    <property type="entry name" value="NAD(P)-binding Rossmann-like Domain"/>
    <property type="match status" value="2"/>
</dbReference>
<dbReference type="InterPro" id="IPR016040">
    <property type="entry name" value="NAD(P)-bd_dom"/>
</dbReference>
<dbReference type="OrthoDB" id="419598at2759"/>
<keyword evidence="6" id="KW-1185">Reference proteome</keyword>
<organism evidence="5 6">
    <name type="scientific">Monilinia fructigena</name>
    <dbReference type="NCBI Taxonomy" id="38457"/>
    <lineage>
        <taxon>Eukaryota</taxon>
        <taxon>Fungi</taxon>
        <taxon>Dikarya</taxon>
        <taxon>Ascomycota</taxon>
        <taxon>Pezizomycotina</taxon>
        <taxon>Leotiomycetes</taxon>
        <taxon>Helotiales</taxon>
        <taxon>Sclerotiniaceae</taxon>
        <taxon>Monilinia</taxon>
    </lineage>
</organism>